<dbReference type="SUPFAM" id="SSF57850">
    <property type="entry name" value="RING/U-box"/>
    <property type="match status" value="1"/>
</dbReference>
<keyword evidence="1" id="KW-0479">Metal-binding</keyword>
<sequence length="224" mass="25219">MAQPSLQRRRSTSDFLRLQAQREADRGGSPNWIVNALFSRMQNDLAYQRKIREFSEGLPKLTEQDLVAAEEIDSSCPICLTSFSAILNEEEMALALDTPAHPVEQLGVTRFKDTCGHIFCRKDALSWVNQGRTTCPTCRRPYIDLPNAPEIPQFIPGESPGFVRREDGSMHFDISEYATAAASVMLPGIHSLRDQGIDPEALLAQVQEAQRREDREQEFSGMYS</sequence>
<dbReference type="OrthoDB" id="8062037at2759"/>
<dbReference type="Gene3D" id="3.30.40.10">
    <property type="entry name" value="Zinc/RING finger domain, C3HC4 (zinc finger)"/>
    <property type="match status" value="1"/>
</dbReference>
<keyword evidence="2 4" id="KW-0863">Zinc-finger</keyword>
<evidence type="ECO:0000313" key="6">
    <source>
        <dbReference type="EMBL" id="KZT73785.1"/>
    </source>
</evidence>
<dbReference type="AlphaFoldDB" id="A0A165TQC7"/>
<dbReference type="InterPro" id="IPR027370">
    <property type="entry name" value="Znf-RING_euk"/>
</dbReference>
<evidence type="ECO:0000256" key="2">
    <source>
        <dbReference type="ARBA" id="ARBA00022771"/>
    </source>
</evidence>
<evidence type="ECO:0000259" key="5">
    <source>
        <dbReference type="PROSITE" id="PS50089"/>
    </source>
</evidence>
<evidence type="ECO:0000313" key="7">
    <source>
        <dbReference type="Proteomes" id="UP000076727"/>
    </source>
</evidence>
<protein>
    <recommendedName>
        <fullName evidence="5">RING-type domain-containing protein</fullName>
    </recommendedName>
</protein>
<dbReference type="EMBL" id="KV429035">
    <property type="protein sequence ID" value="KZT73785.1"/>
    <property type="molecule type" value="Genomic_DNA"/>
</dbReference>
<evidence type="ECO:0000256" key="4">
    <source>
        <dbReference type="PROSITE-ProRule" id="PRU00175"/>
    </source>
</evidence>
<dbReference type="InterPro" id="IPR013083">
    <property type="entry name" value="Znf_RING/FYVE/PHD"/>
</dbReference>
<keyword evidence="7" id="KW-1185">Reference proteome</keyword>
<dbReference type="Pfam" id="PF13445">
    <property type="entry name" value="zf-RING_UBOX"/>
    <property type="match status" value="1"/>
</dbReference>
<dbReference type="PROSITE" id="PS50089">
    <property type="entry name" value="ZF_RING_2"/>
    <property type="match status" value="1"/>
</dbReference>
<reference evidence="6 7" key="1">
    <citation type="journal article" date="2016" name="Mol. Biol. Evol.">
        <title>Comparative Genomics of Early-Diverging Mushroom-Forming Fungi Provides Insights into the Origins of Lignocellulose Decay Capabilities.</title>
        <authorList>
            <person name="Nagy L.G."/>
            <person name="Riley R."/>
            <person name="Tritt A."/>
            <person name="Adam C."/>
            <person name="Daum C."/>
            <person name="Floudas D."/>
            <person name="Sun H."/>
            <person name="Yadav J.S."/>
            <person name="Pangilinan J."/>
            <person name="Larsson K.H."/>
            <person name="Matsuura K."/>
            <person name="Barry K."/>
            <person name="Labutti K."/>
            <person name="Kuo R."/>
            <person name="Ohm R.A."/>
            <person name="Bhattacharya S.S."/>
            <person name="Shirouzu T."/>
            <person name="Yoshinaga Y."/>
            <person name="Martin F.M."/>
            <person name="Grigoriev I.V."/>
            <person name="Hibbett D.S."/>
        </authorList>
    </citation>
    <scope>NUCLEOTIDE SEQUENCE [LARGE SCALE GENOMIC DNA]</scope>
    <source>
        <strain evidence="6 7">L-15889</strain>
    </source>
</reference>
<dbReference type="GO" id="GO:0008270">
    <property type="term" value="F:zinc ion binding"/>
    <property type="evidence" value="ECO:0007669"/>
    <property type="project" value="UniProtKB-KW"/>
</dbReference>
<dbReference type="Proteomes" id="UP000076727">
    <property type="component" value="Unassembled WGS sequence"/>
</dbReference>
<proteinExistence type="predicted"/>
<accession>A0A165TQC7</accession>
<dbReference type="InterPro" id="IPR001841">
    <property type="entry name" value="Znf_RING"/>
</dbReference>
<name>A0A165TQC7_9APHY</name>
<feature type="domain" description="RING-type" evidence="5">
    <location>
        <begin position="76"/>
        <end position="139"/>
    </location>
</feature>
<evidence type="ECO:0000256" key="1">
    <source>
        <dbReference type="ARBA" id="ARBA00022723"/>
    </source>
</evidence>
<dbReference type="STRING" id="1314783.A0A165TQC7"/>
<keyword evidence="3" id="KW-0862">Zinc</keyword>
<evidence type="ECO:0000256" key="3">
    <source>
        <dbReference type="ARBA" id="ARBA00022833"/>
    </source>
</evidence>
<gene>
    <name evidence="6" type="ORF">DAEQUDRAFT_754224</name>
</gene>
<organism evidence="6 7">
    <name type="scientific">Daedalea quercina L-15889</name>
    <dbReference type="NCBI Taxonomy" id="1314783"/>
    <lineage>
        <taxon>Eukaryota</taxon>
        <taxon>Fungi</taxon>
        <taxon>Dikarya</taxon>
        <taxon>Basidiomycota</taxon>
        <taxon>Agaricomycotina</taxon>
        <taxon>Agaricomycetes</taxon>
        <taxon>Polyporales</taxon>
        <taxon>Fomitopsis</taxon>
    </lineage>
</organism>